<dbReference type="Gene3D" id="1.10.287.110">
    <property type="entry name" value="DnaJ domain"/>
    <property type="match status" value="1"/>
</dbReference>
<feature type="compositionally biased region" description="Basic residues" evidence="1">
    <location>
        <begin position="240"/>
        <end position="252"/>
    </location>
</feature>
<evidence type="ECO:0000313" key="6">
    <source>
        <dbReference type="EMBL" id="KAF8754055.1"/>
    </source>
</evidence>
<dbReference type="PANTHER" id="PTHR46620">
    <property type="entry name" value="J DOMAIN-CONTAINING PROTEIN SPF31"/>
    <property type="match status" value="1"/>
</dbReference>
<feature type="compositionally biased region" description="Low complexity" evidence="1">
    <location>
        <begin position="10"/>
        <end position="23"/>
    </location>
</feature>
<dbReference type="InterPro" id="IPR001623">
    <property type="entry name" value="DnaJ_domain"/>
</dbReference>
<dbReference type="InterPro" id="IPR036869">
    <property type="entry name" value="J_dom_sf"/>
</dbReference>
<reference evidence="4" key="2">
    <citation type="submission" date="2020-09" db="EMBL/GenBank/DDBJ databases">
        <title>Comparative genome analyses of four rice-infecting Rhizoctonia solani isolates reveal extensive enrichment of homogalacturonan modification genes.</title>
        <authorList>
            <person name="Lee D.-Y."/>
            <person name="Jeon J."/>
            <person name="Kim K.-T."/>
            <person name="Cheong K."/>
            <person name="Song H."/>
            <person name="Choi G."/>
            <person name="Ko J."/>
            <person name="Opiyo S.O."/>
            <person name="Zuo S."/>
            <person name="Madhav S."/>
            <person name="Lee Y.-H."/>
            <person name="Wang G.-L."/>
        </authorList>
    </citation>
    <scope>NUCLEOTIDE SEQUENCE</scope>
    <source>
        <strain evidence="6">AG1-IA B2</strain>
        <strain evidence="5">AG1-IA WGL</strain>
        <strain evidence="4">AG1-IA YN-7</strain>
    </source>
</reference>
<dbReference type="SUPFAM" id="SSF46565">
    <property type="entry name" value="Chaperone J-domain"/>
    <property type="match status" value="1"/>
</dbReference>
<feature type="domain" description="J" evidence="2">
    <location>
        <begin position="74"/>
        <end position="138"/>
    </location>
</feature>
<dbReference type="CDD" id="cd06257">
    <property type="entry name" value="DnaJ"/>
    <property type="match status" value="1"/>
</dbReference>
<evidence type="ECO:0000256" key="1">
    <source>
        <dbReference type="SAM" id="MobiDB-lite"/>
    </source>
</evidence>
<dbReference type="OrthoDB" id="342454at2759"/>
<feature type="compositionally biased region" description="Basic and acidic residues" evidence="1">
    <location>
        <begin position="202"/>
        <end position="233"/>
    </location>
</feature>
<dbReference type="Proteomes" id="UP000602905">
    <property type="component" value="Unassembled WGS sequence"/>
</dbReference>
<evidence type="ECO:0000313" key="7">
    <source>
        <dbReference type="EMBL" id="QRW17758.1"/>
    </source>
</evidence>
<organism evidence="3 8">
    <name type="scientific">Rhizoctonia solani</name>
    <dbReference type="NCBI Taxonomy" id="456999"/>
    <lineage>
        <taxon>Eukaryota</taxon>
        <taxon>Fungi</taxon>
        <taxon>Dikarya</taxon>
        <taxon>Basidiomycota</taxon>
        <taxon>Agaricomycotina</taxon>
        <taxon>Agaricomycetes</taxon>
        <taxon>Cantharellales</taxon>
        <taxon>Ceratobasidiaceae</taxon>
        <taxon>Rhizoctonia</taxon>
    </lineage>
</organism>
<sequence length="252" mass="28493">MAPSPPPATKPASSRSENPAPSSSKKEETSDPKSTSKFEQPLSTDELDKLLSREASAFQRDVEVDRILKAFKLNPYDVLGLDPTCTAADIKKRYRHLSLFIHPDKATHPRATDAFDLLKKAEADLMEQTKRDELDAVMLEARAQTLKANSLPAGISDTDSRVLALVPSFKEQIRTRARDILIDEEVRRRKAIKMNLANEGLEARRKEEEAATKKRKAEEDARWEENRDQRVDSWRSFNAGKKKKKTKPNVIG</sequence>
<dbReference type="Proteomes" id="UP000614334">
    <property type="component" value="Unassembled WGS sequence"/>
</dbReference>
<dbReference type="Proteomes" id="UP000663840">
    <property type="component" value="Unassembled WGS sequence"/>
</dbReference>
<feature type="region of interest" description="Disordered" evidence="1">
    <location>
        <begin position="202"/>
        <end position="252"/>
    </location>
</feature>
<dbReference type="PANTHER" id="PTHR46620:SF1">
    <property type="entry name" value="J DOMAIN-CONTAINING PROTEIN SPF31"/>
    <property type="match status" value="1"/>
</dbReference>
<evidence type="ECO:0000259" key="2">
    <source>
        <dbReference type="PROSITE" id="PS50076"/>
    </source>
</evidence>
<feature type="compositionally biased region" description="Basic and acidic residues" evidence="1">
    <location>
        <begin position="24"/>
        <end position="36"/>
    </location>
</feature>
<dbReference type="SMART" id="SM00271">
    <property type="entry name" value="DnaJ"/>
    <property type="match status" value="1"/>
</dbReference>
<dbReference type="Pfam" id="PF00226">
    <property type="entry name" value="DnaJ"/>
    <property type="match status" value="1"/>
</dbReference>
<name>A0A8H3AXS4_9AGAM</name>
<proteinExistence type="predicted"/>
<dbReference type="EMBL" id="CP059660">
    <property type="protein sequence ID" value="QRW17758.1"/>
    <property type="molecule type" value="Genomic_DNA"/>
</dbReference>
<dbReference type="EMBL" id="JACYCC010000398">
    <property type="protein sequence ID" value="KAF8666713.1"/>
    <property type="molecule type" value="Genomic_DNA"/>
</dbReference>
<evidence type="ECO:0000313" key="4">
    <source>
        <dbReference type="EMBL" id="KAF8666713.1"/>
    </source>
</evidence>
<protein>
    <submittedName>
        <fullName evidence="7">DnaJ domain protein</fullName>
    </submittedName>
    <submittedName>
        <fullName evidence="4">DnaJ molecular chaperone homology domain</fullName>
    </submittedName>
</protein>
<dbReference type="Proteomes" id="UP000650533">
    <property type="component" value="Chromosome 3"/>
</dbReference>
<dbReference type="EMBL" id="CAJMWR010002323">
    <property type="protein sequence ID" value="CAE6443129.1"/>
    <property type="molecule type" value="Genomic_DNA"/>
</dbReference>
<dbReference type="EMBL" id="JACYCF010000011">
    <property type="protein sequence ID" value="KAF8754055.1"/>
    <property type="molecule type" value="Genomic_DNA"/>
</dbReference>
<reference evidence="7" key="1">
    <citation type="submission" date="2020-05" db="EMBL/GenBank/DDBJ databases">
        <title>Evolutionary and genomic comparisons of hybrid uninucleate and nonhybrid Rhizoctonia fungi.</title>
        <authorList>
            <person name="Li C."/>
            <person name="Chen X."/>
        </authorList>
    </citation>
    <scope>NUCLEOTIDE SEQUENCE</scope>
    <source>
        <strain evidence="7">AG-1 IA</strain>
    </source>
</reference>
<evidence type="ECO:0000313" key="3">
    <source>
        <dbReference type="EMBL" id="CAE6443129.1"/>
    </source>
</evidence>
<dbReference type="PROSITE" id="PS50076">
    <property type="entry name" value="DNAJ_2"/>
    <property type="match status" value="1"/>
</dbReference>
<reference evidence="3" key="3">
    <citation type="submission" date="2021-01" db="EMBL/GenBank/DDBJ databases">
        <authorList>
            <person name="Kaushik A."/>
        </authorList>
    </citation>
    <scope>NUCLEOTIDE SEQUENCE</scope>
    <source>
        <strain evidence="3">AG1-1A</strain>
    </source>
</reference>
<dbReference type="PRINTS" id="PR00625">
    <property type="entry name" value="JDOMAIN"/>
</dbReference>
<dbReference type="Proteomes" id="UP000650582">
    <property type="component" value="Unassembled WGS sequence"/>
</dbReference>
<evidence type="ECO:0000313" key="5">
    <source>
        <dbReference type="EMBL" id="KAF8689076.1"/>
    </source>
</evidence>
<feature type="region of interest" description="Disordered" evidence="1">
    <location>
        <begin position="1"/>
        <end position="45"/>
    </location>
</feature>
<gene>
    <name evidence="3" type="ORF">RDB_LOCUS81400</name>
    <name evidence="7" type="ORF">RhiXN_02682</name>
    <name evidence="6" type="ORF">RHS01_06331</name>
    <name evidence="5" type="ORF">RHS03_09297</name>
    <name evidence="4" type="ORF">RHS04_09545</name>
</gene>
<evidence type="ECO:0000313" key="8">
    <source>
        <dbReference type="Proteomes" id="UP000663840"/>
    </source>
</evidence>
<accession>A0A8H3AXS4</accession>
<dbReference type="EMBL" id="JACYCD010000691">
    <property type="protein sequence ID" value="KAF8689076.1"/>
    <property type="molecule type" value="Genomic_DNA"/>
</dbReference>
<dbReference type="AlphaFoldDB" id="A0A8H3AXS4"/>